<gene>
    <name evidence="1" type="ORF">GGD71_006956</name>
</gene>
<evidence type="ECO:0000313" key="2">
    <source>
        <dbReference type="Proteomes" id="UP000524450"/>
    </source>
</evidence>
<comment type="caution">
    <text evidence="1">The sequence shown here is derived from an EMBL/GenBank/DDBJ whole genome shotgun (WGS) entry which is preliminary data.</text>
</comment>
<dbReference type="RefSeq" id="WP_184642810.1">
    <property type="nucleotide sequence ID" value="NZ_JACIFZ010000022.1"/>
</dbReference>
<accession>A0A840G4E1</accession>
<dbReference type="EMBL" id="JACIFZ010000022">
    <property type="protein sequence ID" value="MBB4226137.1"/>
    <property type="molecule type" value="Genomic_DNA"/>
</dbReference>
<dbReference type="Proteomes" id="UP000524450">
    <property type="component" value="Unassembled WGS sequence"/>
</dbReference>
<reference evidence="1 2" key="1">
    <citation type="submission" date="2020-08" db="EMBL/GenBank/DDBJ databases">
        <title>Genomic Encyclopedia of Type Strains, Phase IV (KMG-V): Genome sequencing to study the core and pangenomes of soil and plant-associated prokaryotes.</title>
        <authorList>
            <person name="Whitman W."/>
        </authorList>
    </citation>
    <scope>NUCLEOTIDE SEQUENCE [LARGE SCALE GENOMIC DNA]</scope>
    <source>
        <strain evidence="1 2">34/80</strain>
    </source>
</reference>
<dbReference type="AlphaFoldDB" id="A0A840G4E1"/>
<protein>
    <submittedName>
        <fullName evidence="1">Uncharacterized protein</fullName>
    </submittedName>
</protein>
<evidence type="ECO:0000313" key="1">
    <source>
        <dbReference type="EMBL" id="MBB4226137.1"/>
    </source>
</evidence>
<proteinExistence type="predicted"/>
<organism evidence="1 2">
    <name type="scientific">Variovorax guangxiensis</name>
    <dbReference type="NCBI Taxonomy" id="1775474"/>
    <lineage>
        <taxon>Bacteria</taxon>
        <taxon>Pseudomonadati</taxon>
        <taxon>Pseudomonadota</taxon>
        <taxon>Betaproteobacteria</taxon>
        <taxon>Burkholderiales</taxon>
        <taxon>Comamonadaceae</taxon>
        <taxon>Variovorax</taxon>
    </lineage>
</organism>
<sequence>MEKSVKRAKRLRDVRYFESPEHLRPGSPMPGYAGELFKLPKDAIALGQRIGRKCEELGISIGDADHLYVCLTPCIPEASLLHTDYALERWHRFVMVGLASDYSDRPPGEQLSVVQSATFGAIAALATRGVELLPLLLQEMASKGNALRVTLRTKETKKYRIRVEQDIPVHPAPSRVFARIEERATSRALEVQVAQVRFHDDAPSLVDRLSLVDEVLTIHPRKSFRAELIGRDYELPLKVSLRELVEPGGG</sequence>
<name>A0A840G4E1_9BURK</name>